<keyword evidence="3 9" id="KW-0812">Transmembrane</keyword>
<evidence type="ECO:0000256" key="3">
    <source>
        <dbReference type="ARBA" id="ARBA00022692"/>
    </source>
</evidence>
<proteinExistence type="inferred from homology"/>
<accession>A0A128F7A0</accession>
<dbReference type="Proteomes" id="UP000071641">
    <property type="component" value="Unassembled WGS sequence"/>
</dbReference>
<dbReference type="Pfam" id="PF17201">
    <property type="entry name" value="Cache_3-Cache_2"/>
    <property type="match status" value="1"/>
</dbReference>
<dbReference type="FunFam" id="1.10.287.950:FF:000001">
    <property type="entry name" value="Methyl-accepting chemotaxis sensory transducer"/>
    <property type="match status" value="1"/>
</dbReference>
<dbReference type="Pfam" id="PF00672">
    <property type="entry name" value="HAMP"/>
    <property type="match status" value="1"/>
</dbReference>
<dbReference type="InterPro" id="IPR003660">
    <property type="entry name" value="HAMP_dom"/>
</dbReference>
<evidence type="ECO:0000259" key="11">
    <source>
        <dbReference type="PROSITE" id="PS50885"/>
    </source>
</evidence>
<dbReference type="Pfam" id="PF00015">
    <property type="entry name" value="MCPsignal"/>
    <property type="match status" value="1"/>
</dbReference>
<evidence type="ECO:0000259" key="10">
    <source>
        <dbReference type="PROSITE" id="PS50111"/>
    </source>
</evidence>
<dbReference type="InterPro" id="IPR004089">
    <property type="entry name" value="MCPsignal_dom"/>
</dbReference>
<dbReference type="SMART" id="SM00283">
    <property type="entry name" value="MA"/>
    <property type="match status" value="1"/>
</dbReference>
<evidence type="ECO:0000313" key="13">
    <source>
        <dbReference type="Proteomes" id="UP000071641"/>
    </source>
</evidence>
<feature type="domain" description="Methyl-accepting transducer" evidence="10">
    <location>
        <begin position="368"/>
        <end position="604"/>
    </location>
</feature>
<sequence length="640" mass="69539">MSLQRKFLAAIATLGVIASAIAFVLTNINETNHIKESVYVQKENLSHDLLGLMDTTHSLIMERVGASMALLKKEGQELGSPRLGERVTVNDREALNLYLGDNPQANNFELVDRITSTMGGTATLFAKDGSEFVRVATNVKKNGKRATGTILLPGGAVDKKIKAGEAFYGKIDILGDPYLTAYEPIFDKQNTVIGIWYVGYSADLKQLSSAIGKSKVLNSGFVALLDNKKRVRMHSDSVDAATVELALNVTPEAWSVARFPYDKWNYEIVIAYPNEDVSALILQSALKAFAVVVCFVVAFMVINFLVMKQIVGKPLNAFIAAIKDIAEGEGDLTKRFNSDASDEFGIMARHFDKVLERIQTTIKEVIESSGKLSSESEVLASIAAHSSTAMSKQNEEVERAEYSIRQLNESAQSVTDSASAASDAINKVDQEVVRGNSVVQNVIVSLESQDESMAKSANVVNELASATGDISGILDVILQIAEQTNLLALNAAIEAARAGEQGRGFAVVADEVRSLASRTQDSTGEIRVMIERLQNGTNEMLSLMEKNREISVSNVEEAKAAGEVLEHILSAVKMLTQANISINSVANEQHVVAGEIHHNIGQIGSISKENAQYIEETQQASEYLRLLSTQMNELLSTYRV</sequence>
<dbReference type="PROSITE" id="PS50111">
    <property type="entry name" value="CHEMOTAXIS_TRANSDUC_2"/>
    <property type="match status" value="1"/>
</dbReference>
<dbReference type="Gene3D" id="1.10.287.950">
    <property type="entry name" value="Methyl-accepting chemotaxis protein"/>
    <property type="match status" value="1"/>
</dbReference>
<keyword evidence="13" id="KW-1185">Reference proteome</keyword>
<gene>
    <name evidence="12" type="primary">pctC_3</name>
    <name evidence="12" type="ORF">GCE9029_03131</name>
</gene>
<dbReference type="RefSeq" id="WP_062664512.1">
    <property type="nucleotide sequence ID" value="NZ_FIZX01000002.1"/>
</dbReference>
<dbReference type="AlphaFoldDB" id="A0A128F7A0"/>
<dbReference type="GO" id="GO:0006935">
    <property type="term" value="P:chemotaxis"/>
    <property type="evidence" value="ECO:0007669"/>
    <property type="project" value="UniProtKB-ARBA"/>
</dbReference>
<evidence type="ECO:0000256" key="1">
    <source>
        <dbReference type="ARBA" id="ARBA00004141"/>
    </source>
</evidence>
<organism evidence="12 13">
    <name type="scientific">Grimontia celer</name>
    <dbReference type="NCBI Taxonomy" id="1796497"/>
    <lineage>
        <taxon>Bacteria</taxon>
        <taxon>Pseudomonadati</taxon>
        <taxon>Pseudomonadota</taxon>
        <taxon>Gammaproteobacteria</taxon>
        <taxon>Vibrionales</taxon>
        <taxon>Vibrionaceae</taxon>
        <taxon>Grimontia</taxon>
    </lineage>
</organism>
<keyword evidence="4 9" id="KW-1133">Transmembrane helix</keyword>
<dbReference type="PROSITE" id="PS50885">
    <property type="entry name" value="HAMP"/>
    <property type="match status" value="1"/>
</dbReference>
<dbReference type="InterPro" id="IPR029151">
    <property type="entry name" value="Sensor-like_sf"/>
</dbReference>
<dbReference type="OrthoDB" id="9763018at2"/>
<evidence type="ECO:0000256" key="2">
    <source>
        <dbReference type="ARBA" id="ARBA00004533"/>
    </source>
</evidence>
<evidence type="ECO:0000256" key="4">
    <source>
        <dbReference type="ARBA" id="ARBA00022989"/>
    </source>
</evidence>
<comment type="similarity">
    <text evidence="7">Belongs to the methyl-accepting chemotaxis (MCP) protein family.</text>
</comment>
<evidence type="ECO:0000256" key="7">
    <source>
        <dbReference type="ARBA" id="ARBA00029447"/>
    </source>
</evidence>
<keyword evidence="6 8" id="KW-0807">Transducer</keyword>
<dbReference type="GO" id="GO:0005886">
    <property type="term" value="C:plasma membrane"/>
    <property type="evidence" value="ECO:0007669"/>
    <property type="project" value="UniProtKB-SubCell"/>
</dbReference>
<dbReference type="CDD" id="cd11386">
    <property type="entry name" value="MCP_signal"/>
    <property type="match status" value="1"/>
</dbReference>
<dbReference type="CDD" id="cd06225">
    <property type="entry name" value="HAMP"/>
    <property type="match status" value="1"/>
</dbReference>
<feature type="transmembrane region" description="Helical" evidence="9">
    <location>
        <begin position="288"/>
        <end position="306"/>
    </location>
</feature>
<evidence type="ECO:0000256" key="8">
    <source>
        <dbReference type="PROSITE-ProRule" id="PRU00284"/>
    </source>
</evidence>
<dbReference type="PANTHER" id="PTHR32089:SF119">
    <property type="entry name" value="METHYL-ACCEPTING CHEMOTAXIS PROTEIN CTPL"/>
    <property type="match status" value="1"/>
</dbReference>
<comment type="subcellular location">
    <subcellularLocation>
        <location evidence="2">Cell inner membrane</location>
    </subcellularLocation>
    <subcellularLocation>
        <location evidence="1">Membrane</location>
        <topology evidence="1">Multi-pass membrane protein</topology>
    </subcellularLocation>
</comment>
<dbReference type="SUPFAM" id="SSF58104">
    <property type="entry name" value="Methyl-accepting chemotaxis protein (MCP) signaling domain"/>
    <property type="match status" value="1"/>
</dbReference>
<keyword evidence="5 9" id="KW-0472">Membrane</keyword>
<dbReference type="GO" id="GO:0007165">
    <property type="term" value="P:signal transduction"/>
    <property type="evidence" value="ECO:0007669"/>
    <property type="project" value="UniProtKB-KW"/>
</dbReference>
<evidence type="ECO:0000256" key="6">
    <source>
        <dbReference type="ARBA" id="ARBA00023224"/>
    </source>
</evidence>
<dbReference type="EMBL" id="FIZX01000002">
    <property type="protein sequence ID" value="CZF82274.1"/>
    <property type="molecule type" value="Genomic_DNA"/>
</dbReference>
<dbReference type="STRING" id="1796497.GCE9029_03131"/>
<feature type="domain" description="HAMP" evidence="11">
    <location>
        <begin position="309"/>
        <end position="363"/>
    </location>
</feature>
<name>A0A128F7A0_9GAMM</name>
<dbReference type="SMART" id="SM00304">
    <property type="entry name" value="HAMP"/>
    <property type="match status" value="1"/>
</dbReference>
<evidence type="ECO:0000256" key="5">
    <source>
        <dbReference type="ARBA" id="ARBA00023136"/>
    </source>
</evidence>
<dbReference type="PANTHER" id="PTHR32089">
    <property type="entry name" value="METHYL-ACCEPTING CHEMOTAXIS PROTEIN MCPB"/>
    <property type="match status" value="1"/>
</dbReference>
<dbReference type="SUPFAM" id="SSF103190">
    <property type="entry name" value="Sensory domain-like"/>
    <property type="match status" value="1"/>
</dbReference>
<dbReference type="InterPro" id="IPR033462">
    <property type="entry name" value="Cache_3-Cache_2"/>
</dbReference>
<reference evidence="13" key="1">
    <citation type="submission" date="2016-02" db="EMBL/GenBank/DDBJ databases">
        <authorList>
            <person name="Rodrigo-Torres Lidia"/>
            <person name="Arahal R.David."/>
        </authorList>
    </citation>
    <scope>NUCLEOTIDE SEQUENCE [LARGE SCALE GENOMIC DNA]</scope>
    <source>
        <strain evidence="13">CECT 9029</strain>
    </source>
</reference>
<evidence type="ECO:0000313" key="12">
    <source>
        <dbReference type="EMBL" id="CZF82274.1"/>
    </source>
</evidence>
<evidence type="ECO:0000256" key="9">
    <source>
        <dbReference type="SAM" id="Phobius"/>
    </source>
</evidence>
<protein>
    <submittedName>
        <fullName evidence="12">Methyl-accepting chemotaxis protein PctC</fullName>
    </submittedName>
</protein>